<dbReference type="EMBL" id="SWBR01000007">
    <property type="protein sequence ID" value="TKC04593.1"/>
    <property type="molecule type" value="Genomic_DNA"/>
</dbReference>
<dbReference type="GO" id="GO:0032259">
    <property type="term" value="P:methylation"/>
    <property type="evidence" value="ECO:0007669"/>
    <property type="project" value="UniProtKB-KW"/>
</dbReference>
<dbReference type="Proteomes" id="UP000309488">
    <property type="component" value="Unassembled WGS sequence"/>
</dbReference>
<dbReference type="Pfam" id="PF08241">
    <property type="entry name" value="Methyltransf_11"/>
    <property type="match status" value="1"/>
</dbReference>
<comment type="caution">
    <text evidence="3">The sequence shown here is derived from an EMBL/GenBank/DDBJ whole genome shotgun (WGS) entry which is preliminary data.</text>
</comment>
<sequence>MSLTEEQLKELASQLSKPNGEQGINVGNMMHDSNIGMTMSTANALKIADNDQILELGHGNGKHIKSILNQALNVSYFGLEIAELMKKEAASQDLNNTSFYLYDGEKIPFVENTFHKAMTVNTIYFWKNPVDLLNEIYNVLKPEGIFCIGFAQKEFMKMLPFTQHGFNLYDDVKFKELVNKTPFKLISLTQHTEKVKSKADEMIDRAYTVATLQKAI</sequence>
<protein>
    <submittedName>
        <fullName evidence="3">Class I SAM-dependent methyltransferase</fullName>
    </submittedName>
</protein>
<dbReference type="PANTHER" id="PTHR44068:SF1">
    <property type="entry name" value="HYPOTHETICAL LOC100005854"/>
    <property type="match status" value="1"/>
</dbReference>
<keyword evidence="4" id="KW-1185">Reference proteome</keyword>
<dbReference type="AlphaFoldDB" id="A0A4V5P1T3"/>
<dbReference type="InterPro" id="IPR050447">
    <property type="entry name" value="Erg6_SMT_methyltransf"/>
</dbReference>
<evidence type="ECO:0000259" key="2">
    <source>
        <dbReference type="Pfam" id="PF08241"/>
    </source>
</evidence>
<dbReference type="SUPFAM" id="SSF53335">
    <property type="entry name" value="S-adenosyl-L-methionine-dependent methyltransferases"/>
    <property type="match status" value="1"/>
</dbReference>
<feature type="domain" description="Methyltransferase type 11" evidence="2">
    <location>
        <begin position="54"/>
        <end position="148"/>
    </location>
</feature>
<accession>A0A4V5P1T3</accession>
<gene>
    <name evidence="3" type="ORF">FA048_19210</name>
</gene>
<keyword evidence="1 3" id="KW-0808">Transferase</keyword>
<dbReference type="InterPro" id="IPR029063">
    <property type="entry name" value="SAM-dependent_MTases_sf"/>
</dbReference>
<keyword evidence="3" id="KW-0489">Methyltransferase</keyword>
<name>A0A4V5P1T3_9SPHI</name>
<dbReference type="Gene3D" id="3.40.50.150">
    <property type="entry name" value="Vaccinia Virus protein VP39"/>
    <property type="match status" value="1"/>
</dbReference>
<dbReference type="GO" id="GO:0003838">
    <property type="term" value="F:sterol 24-C-methyltransferase activity"/>
    <property type="evidence" value="ECO:0007669"/>
    <property type="project" value="TreeGrafter"/>
</dbReference>
<proteinExistence type="predicted"/>
<evidence type="ECO:0000313" key="4">
    <source>
        <dbReference type="Proteomes" id="UP000309488"/>
    </source>
</evidence>
<evidence type="ECO:0000313" key="3">
    <source>
        <dbReference type="EMBL" id="TKC04593.1"/>
    </source>
</evidence>
<dbReference type="CDD" id="cd02440">
    <property type="entry name" value="AdoMet_MTases"/>
    <property type="match status" value="1"/>
</dbReference>
<dbReference type="RefSeq" id="WP_136844215.1">
    <property type="nucleotide sequence ID" value="NZ_SWBR01000007.1"/>
</dbReference>
<dbReference type="PANTHER" id="PTHR44068">
    <property type="entry name" value="ZGC:194242"/>
    <property type="match status" value="1"/>
</dbReference>
<dbReference type="OrthoDB" id="9770553at2"/>
<dbReference type="GO" id="GO:0016126">
    <property type="term" value="P:sterol biosynthetic process"/>
    <property type="evidence" value="ECO:0007669"/>
    <property type="project" value="TreeGrafter"/>
</dbReference>
<organism evidence="3 4">
    <name type="scientific">Pedobacter polaris</name>
    <dbReference type="NCBI Taxonomy" id="2571273"/>
    <lineage>
        <taxon>Bacteria</taxon>
        <taxon>Pseudomonadati</taxon>
        <taxon>Bacteroidota</taxon>
        <taxon>Sphingobacteriia</taxon>
        <taxon>Sphingobacteriales</taxon>
        <taxon>Sphingobacteriaceae</taxon>
        <taxon>Pedobacter</taxon>
    </lineage>
</organism>
<evidence type="ECO:0000256" key="1">
    <source>
        <dbReference type="ARBA" id="ARBA00022679"/>
    </source>
</evidence>
<dbReference type="InterPro" id="IPR013216">
    <property type="entry name" value="Methyltransf_11"/>
</dbReference>
<reference evidence="3 4" key="1">
    <citation type="submission" date="2019-04" db="EMBL/GenBank/DDBJ databases">
        <title>Pedobacter sp. RP-3-22 sp. nov., isolated from Arctic soil.</title>
        <authorList>
            <person name="Dahal R.H."/>
            <person name="Kim D.-U."/>
        </authorList>
    </citation>
    <scope>NUCLEOTIDE SEQUENCE [LARGE SCALE GENOMIC DNA]</scope>
    <source>
        <strain evidence="3 4">RP-3-22</strain>
    </source>
</reference>